<reference evidence="1" key="1">
    <citation type="submission" date="2020-09" db="EMBL/GenBank/DDBJ databases">
        <title>Genome-Enabled Discovery of Anthraquinone Biosynthesis in Senna tora.</title>
        <authorList>
            <person name="Kang S.-H."/>
            <person name="Pandey R.P."/>
            <person name="Lee C.-M."/>
            <person name="Sim J.-S."/>
            <person name="Jeong J.-T."/>
            <person name="Choi B.-S."/>
            <person name="Jung M."/>
            <person name="Ginzburg D."/>
            <person name="Zhao K."/>
            <person name="Won S.Y."/>
            <person name="Oh T.-J."/>
            <person name="Yu Y."/>
            <person name="Kim N.-H."/>
            <person name="Lee O.R."/>
            <person name="Lee T.-H."/>
            <person name="Bashyal P."/>
            <person name="Kim T.-S."/>
            <person name="Lee W.-H."/>
            <person name="Kawkins C."/>
            <person name="Kim C.-K."/>
            <person name="Kim J.S."/>
            <person name="Ahn B.O."/>
            <person name="Rhee S.Y."/>
            <person name="Sohng J.K."/>
        </authorList>
    </citation>
    <scope>NUCLEOTIDE SEQUENCE</scope>
    <source>
        <tissue evidence="1">Leaf</tissue>
    </source>
</reference>
<gene>
    <name evidence="1" type="ORF">G2W53_030211</name>
</gene>
<sequence length="28" mass="3284">METKRRTLRLEKCDIAIIQKCAAYTSQI</sequence>
<comment type="caution">
    <text evidence="1">The sequence shown here is derived from an EMBL/GenBank/DDBJ whole genome shotgun (WGS) entry which is preliminary data.</text>
</comment>
<protein>
    <submittedName>
        <fullName evidence="1">Uncharacterized protein</fullName>
    </submittedName>
</protein>
<proteinExistence type="predicted"/>
<evidence type="ECO:0000313" key="1">
    <source>
        <dbReference type="EMBL" id="KAF7816242.1"/>
    </source>
</evidence>
<evidence type="ECO:0000313" key="2">
    <source>
        <dbReference type="Proteomes" id="UP000634136"/>
    </source>
</evidence>
<name>A0A834T8V0_9FABA</name>
<keyword evidence="2" id="KW-1185">Reference proteome</keyword>
<dbReference type="Proteomes" id="UP000634136">
    <property type="component" value="Unassembled WGS sequence"/>
</dbReference>
<organism evidence="1 2">
    <name type="scientific">Senna tora</name>
    <dbReference type="NCBI Taxonomy" id="362788"/>
    <lineage>
        <taxon>Eukaryota</taxon>
        <taxon>Viridiplantae</taxon>
        <taxon>Streptophyta</taxon>
        <taxon>Embryophyta</taxon>
        <taxon>Tracheophyta</taxon>
        <taxon>Spermatophyta</taxon>
        <taxon>Magnoliopsida</taxon>
        <taxon>eudicotyledons</taxon>
        <taxon>Gunneridae</taxon>
        <taxon>Pentapetalae</taxon>
        <taxon>rosids</taxon>
        <taxon>fabids</taxon>
        <taxon>Fabales</taxon>
        <taxon>Fabaceae</taxon>
        <taxon>Caesalpinioideae</taxon>
        <taxon>Cassia clade</taxon>
        <taxon>Senna</taxon>
    </lineage>
</organism>
<dbReference type="EMBL" id="JAAIUW010000009">
    <property type="protein sequence ID" value="KAF7816242.1"/>
    <property type="molecule type" value="Genomic_DNA"/>
</dbReference>
<accession>A0A834T8V0</accession>
<dbReference type="AlphaFoldDB" id="A0A834T8V0"/>